<dbReference type="GO" id="GO:0005351">
    <property type="term" value="F:carbohydrate:proton symporter activity"/>
    <property type="evidence" value="ECO:0007669"/>
    <property type="project" value="TreeGrafter"/>
</dbReference>
<comment type="similarity">
    <text evidence="2">Belongs to the major facilitator superfamily. Sugar transporter (TC 2.A.1.1) family.</text>
</comment>
<evidence type="ECO:0000256" key="7">
    <source>
        <dbReference type="SAM" id="Phobius"/>
    </source>
</evidence>
<organism evidence="9 10">
    <name type="scientific">Scytalidium lignicola</name>
    <name type="common">Hyphomycete</name>
    <dbReference type="NCBI Taxonomy" id="5539"/>
    <lineage>
        <taxon>Eukaryota</taxon>
        <taxon>Fungi</taxon>
        <taxon>Dikarya</taxon>
        <taxon>Ascomycota</taxon>
        <taxon>Pezizomycotina</taxon>
        <taxon>Leotiomycetes</taxon>
        <taxon>Leotiomycetes incertae sedis</taxon>
        <taxon>Scytalidium</taxon>
    </lineage>
</organism>
<evidence type="ECO:0000313" key="10">
    <source>
        <dbReference type="Proteomes" id="UP000258309"/>
    </source>
</evidence>
<dbReference type="PANTHER" id="PTHR48022:SF64">
    <property type="entry name" value="MAJOR FACILITATOR SUPERFAMILY (MFS) PROFILE DOMAIN-CONTAINING PROTEIN"/>
    <property type="match status" value="1"/>
</dbReference>
<proteinExistence type="inferred from homology"/>
<feature type="transmembrane region" description="Helical" evidence="7">
    <location>
        <begin position="213"/>
        <end position="234"/>
    </location>
</feature>
<accession>A0A3E2HAF1</accession>
<evidence type="ECO:0000256" key="2">
    <source>
        <dbReference type="ARBA" id="ARBA00010992"/>
    </source>
</evidence>
<keyword evidence="5 7" id="KW-1133">Transmembrane helix</keyword>
<evidence type="ECO:0000256" key="6">
    <source>
        <dbReference type="ARBA" id="ARBA00023136"/>
    </source>
</evidence>
<dbReference type="PROSITE" id="PS00216">
    <property type="entry name" value="SUGAR_TRANSPORT_1"/>
    <property type="match status" value="1"/>
</dbReference>
<dbReference type="OrthoDB" id="6133115at2759"/>
<evidence type="ECO:0000256" key="5">
    <source>
        <dbReference type="ARBA" id="ARBA00022989"/>
    </source>
</evidence>
<feature type="transmembrane region" description="Helical" evidence="7">
    <location>
        <begin position="50"/>
        <end position="72"/>
    </location>
</feature>
<comment type="caution">
    <text evidence="9">The sequence shown here is derived from an EMBL/GenBank/DDBJ whole genome shotgun (WGS) entry which is preliminary data.</text>
</comment>
<evidence type="ECO:0000256" key="3">
    <source>
        <dbReference type="ARBA" id="ARBA00022448"/>
    </source>
</evidence>
<feature type="transmembrane region" description="Helical" evidence="7">
    <location>
        <begin position="303"/>
        <end position="321"/>
    </location>
</feature>
<feature type="transmembrane region" description="Helical" evidence="7">
    <location>
        <begin position="153"/>
        <end position="174"/>
    </location>
</feature>
<gene>
    <name evidence="9" type="ORF">B7463_g6220</name>
</gene>
<sequence length="510" mass="56590">MDKDEAPTKDVEMKTGGVAIHEENVYTEEHLRGLEVPEITWYKHKGLRQLYMMMPILFLGATINGYDSSLLNGLQTLTPWQDYFGHPSGSKLGLLNAIYNVGGIAALPFSSYCADHLGRKKGIAIGIVLIFLGTIIQIVPSSHHSQMFIGGRFLVGMGSNISQGSAPVLVVELAHPQHRGRVTTMYNVIYYIGAIIAAWTVFGTVHFTSEAGWRIPVGIQAMMPGIQLIMIWFLPESPRWLCSKDRSDEALAVLVKYHAAGDATDRFVLSEFYEIQETIRLEKLSAKTGWHTFVQTPGNRKRLILIALTAFFSQCSGNGLSSYYLHSILNSVGIKSAYDQSIINGCLTIWSFIVCAIFCMFVDKVGRRPLFLGAGIGMLITFTIWTACSSIYTQTGNKNDGNTVLAMIFLFYGASGLAWPGLTVAYPVEILPFNIRAKVNPIGLAHLVWKFYFVYIAILVCECIIIYFYFVETKGPTLEEIARLFDGDDANVAGKEVINSKEAELEHNDD</sequence>
<feature type="non-terminal residue" evidence="9">
    <location>
        <position position="510"/>
    </location>
</feature>
<dbReference type="AlphaFoldDB" id="A0A3E2HAF1"/>
<feature type="transmembrane region" description="Helical" evidence="7">
    <location>
        <begin position="186"/>
        <end position="207"/>
    </location>
</feature>
<feature type="transmembrane region" description="Helical" evidence="7">
    <location>
        <begin position="369"/>
        <end position="392"/>
    </location>
</feature>
<protein>
    <recommendedName>
        <fullName evidence="8">Major facilitator superfamily (MFS) profile domain-containing protein</fullName>
    </recommendedName>
</protein>
<dbReference type="InterPro" id="IPR005828">
    <property type="entry name" value="MFS_sugar_transport-like"/>
</dbReference>
<dbReference type="InterPro" id="IPR005829">
    <property type="entry name" value="Sugar_transporter_CS"/>
</dbReference>
<dbReference type="PANTHER" id="PTHR48022">
    <property type="entry name" value="PLASTIDIC GLUCOSE TRANSPORTER 4"/>
    <property type="match status" value="1"/>
</dbReference>
<evidence type="ECO:0000256" key="4">
    <source>
        <dbReference type="ARBA" id="ARBA00022692"/>
    </source>
</evidence>
<feature type="domain" description="Major facilitator superfamily (MFS) profile" evidence="8">
    <location>
        <begin position="53"/>
        <end position="510"/>
    </location>
</feature>
<dbReference type="InterPro" id="IPR050360">
    <property type="entry name" value="MFS_Sugar_Transporters"/>
</dbReference>
<dbReference type="FunFam" id="1.20.1250.20:FF:000134">
    <property type="entry name" value="MFS sugar transporter protein"/>
    <property type="match status" value="1"/>
</dbReference>
<feature type="transmembrane region" description="Helical" evidence="7">
    <location>
        <begin position="447"/>
        <end position="470"/>
    </location>
</feature>
<dbReference type="Gene3D" id="1.20.1250.20">
    <property type="entry name" value="MFS general substrate transporter like domains"/>
    <property type="match status" value="1"/>
</dbReference>
<evidence type="ECO:0000256" key="1">
    <source>
        <dbReference type="ARBA" id="ARBA00004141"/>
    </source>
</evidence>
<comment type="subcellular location">
    <subcellularLocation>
        <location evidence="1">Membrane</location>
        <topology evidence="1">Multi-pass membrane protein</topology>
    </subcellularLocation>
</comment>
<feature type="non-terminal residue" evidence="9">
    <location>
        <position position="1"/>
    </location>
</feature>
<reference evidence="9 10" key="1">
    <citation type="submission" date="2018-05" db="EMBL/GenBank/DDBJ databases">
        <title>Draft genome sequence of Scytalidium lignicola DSM 105466, a ubiquitous saprotrophic fungus.</title>
        <authorList>
            <person name="Buettner E."/>
            <person name="Gebauer A.M."/>
            <person name="Hofrichter M."/>
            <person name="Liers C."/>
            <person name="Kellner H."/>
        </authorList>
    </citation>
    <scope>NUCLEOTIDE SEQUENCE [LARGE SCALE GENOMIC DNA]</scope>
    <source>
        <strain evidence="9 10">DSM 105466</strain>
    </source>
</reference>
<dbReference type="GO" id="GO:0016020">
    <property type="term" value="C:membrane"/>
    <property type="evidence" value="ECO:0007669"/>
    <property type="project" value="UniProtKB-SubCell"/>
</dbReference>
<dbReference type="SUPFAM" id="SSF103473">
    <property type="entry name" value="MFS general substrate transporter"/>
    <property type="match status" value="1"/>
</dbReference>
<dbReference type="OMA" id="FTSEAGW"/>
<feature type="transmembrane region" description="Helical" evidence="7">
    <location>
        <begin position="341"/>
        <end position="362"/>
    </location>
</feature>
<evidence type="ECO:0000259" key="8">
    <source>
        <dbReference type="PROSITE" id="PS50850"/>
    </source>
</evidence>
<keyword evidence="6 7" id="KW-0472">Membrane</keyword>
<evidence type="ECO:0000313" key="9">
    <source>
        <dbReference type="EMBL" id="RFU30122.1"/>
    </source>
</evidence>
<dbReference type="Proteomes" id="UP000258309">
    <property type="component" value="Unassembled WGS sequence"/>
</dbReference>
<dbReference type="InterPro" id="IPR036259">
    <property type="entry name" value="MFS_trans_sf"/>
</dbReference>
<keyword evidence="3" id="KW-0813">Transport</keyword>
<feature type="transmembrane region" description="Helical" evidence="7">
    <location>
        <begin position="92"/>
        <end position="110"/>
    </location>
</feature>
<keyword evidence="4 7" id="KW-0812">Transmembrane</keyword>
<feature type="transmembrane region" description="Helical" evidence="7">
    <location>
        <begin position="122"/>
        <end position="141"/>
    </location>
</feature>
<dbReference type="PROSITE" id="PS50850">
    <property type="entry name" value="MFS"/>
    <property type="match status" value="1"/>
</dbReference>
<dbReference type="Pfam" id="PF00083">
    <property type="entry name" value="Sugar_tr"/>
    <property type="match status" value="1"/>
</dbReference>
<name>A0A3E2HAF1_SCYLI</name>
<dbReference type="InterPro" id="IPR020846">
    <property type="entry name" value="MFS_dom"/>
</dbReference>
<keyword evidence="10" id="KW-1185">Reference proteome</keyword>
<feature type="transmembrane region" description="Helical" evidence="7">
    <location>
        <begin position="404"/>
        <end position="426"/>
    </location>
</feature>
<dbReference type="EMBL" id="NCSJ02000108">
    <property type="protein sequence ID" value="RFU30122.1"/>
    <property type="molecule type" value="Genomic_DNA"/>
</dbReference>